<protein>
    <submittedName>
        <fullName evidence="2">Uncharacterized protein</fullName>
    </submittedName>
</protein>
<keyword evidence="1" id="KW-0812">Transmembrane</keyword>
<keyword evidence="1" id="KW-1133">Transmembrane helix</keyword>
<dbReference type="AlphaFoldDB" id="A0A381ZGL5"/>
<keyword evidence="1" id="KW-0472">Membrane</keyword>
<gene>
    <name evidence="2" type="ORF">METZ01_LOCUS141269</name>
</gene>
<name>A0A381ZGL5_9ZZZZ</name>
<feature type="transmembrane region" description="Helical" evidence="1">
    <location>
        <begin position="12"/>
        <end position="31"/>
    </location>
</feature>
<dbReference type="EMBL" id="UINC01021255">
    <property type="protein sequence ID" value="SVA88415.1"/>
    <property type="molecule type" value="Genomic_DNA"/>
</dbReference>
<evidence type="ECO:0000256" key="1">
    <source>
        <dbReference type="SAM" id="Phobius"/>
    </source>
</evidence>
<organism evidence="2">
    <name type="scientific">marine metagenome</name>
    <dbReference type="NCBI Taxonomy" id="408172"/>
    <lineage>
        <taxon>unclassified sequences</taxon>
        <taxon>metagenomes</taxon>
        <taxon>ecological metagenomes</taxon>
    </lineage>
</organism>
<reference evidence="2" key="1">
    <citation type="submission" date="2018-05" db="EMBL/GenBank/DDBJ databases">
        <authorList>
            <person name="Lanie J.A."/>
            <person name="Ng W.-L."/>
            <person name="Kazmierczak K.M."/>
            <person name="Andrzejewski T.M."/>
            <person name="Davidsen T.M."/>
            <person name="Wayne K.J."/>
            <person name="Tettelin H."/>
            <person name="Glass J.I."/>
            <person name="Rusch D."/>
            <person name="Podicherti R."/>
            <person name="Tsui H.-C.T."/>
            <person name="Winkler M.E."/>
        </authorList>
    </citation>
    <scope>NUCLEOTIDE SEQUENCE</scope>
</reference>
<proteinExistence type="predicted"/>
<evidence type="ECO:0000313" key="2">
    <source>
        <dbReference type="EMBL" id="SVA88415.1"/>
    </source>
</evidence>
<sequence length="73" mass="8790">MNDLQTLFTDYIIQKNIFYIFLGVFSIFLTSRQHDDETKGKRSGKGCNYYNYIVFCRWQGGVERIQGEFFKNW</sequence>
<accession>A0A381ZGL5</accession>